<accession>A0A8J4YIU2</accession>
<name>A0A8J4YIU2_CHIOP</name>
<proteinExistence type="predicted"/>
<keyword evidence="4" id="KW-1185">Reference proteome</keyword>
<dbReference type="Proteomes" id="UP000770661">
    <property type="component" value="Unassembled WGS sequence"/>
</dbReference>
<evidence type="ECO:0000313" key="3">
    <source>
        <dbReference type="EMBL" id="KAG0728873.1"/>
    </source>
</evidence>
<dbReference type="AlphaFoldDB" id="A0A8J4YIU2"/>
<evidence type="ECO:0000259" key="2">
    <source>
        <dbReference type="Pfam" id="PF13843"/>
    </source>
</evidence>
<protein>
    <submittedName>
        <fullName evidence="3">PiggyBac transposable element-derived protein 4</fullName>
    </submittedName>
</protein>
<organism evidence="3 4">
    <name type="scientific">Chionoecetes opilio</name>
    <name type="common">Atlantic snow crab</name>
    <name type="synonym">Cancer opilio</name>
    <dbReference type="NCBI Taxonomy" id="41210"/>
    <lineage>
        <taxon>Eukaryota</taxon>
        <taxon>Metazoa</taxon>
        <taxon>Ecdysozoa</taxon>
        <taxon>Arthropoda</taxon>
        <taxon>Crustacea</taxon>
        <taxon>Multicrustacea</taxon>
        <taxon>Malacostraca</taxon>
        <taxon>Eumalacostraca</taxon>
        <taxon>Eucarida</taxon>
        <taxon>Decapoda</taxon>
        <taxon>Pleocyemata</taxon>
        <taxon>Brachyura</taxon>
        <taxon>Eubrachyura</taxon>
        <taxon>Majoidea</taxon>
        <taxon>Majidae</taxon>
        <taxon>Chionoecetes</taxon>
    </lineage>
</organism>
<gene>
    <name evidence="3" type="primary">PGBD4_3</name>
    <name evidence="3" type="ORF">GWK47_031555</name>
</gene>
<reference evidence="3" key="1">
    <citation type="submission" date="2020-07" db="EMBL/GenBank/DDBJ databases">
        <title>The High-quality genome of the commercially important snow crab, Chionoecetes opilio.</title>
        <authorList>
            <person name="Jeong J.-H."/>
            <person name="Ryu S."/>
        </authorList>
    </citation>
    <scope>NUCLEOTIDE SEQUENCE</scope>
    <source>
        <strain evidence="3">MADBK_172401_WGS</strain>
        <tissue evidence="3">Digestive gland</tissue>
    </source>
</reference>
<evidence type="ECO:0000259" key="1">
    <source>
        <dbReference type="Pfam" id="PF13842"/>
    </source>
</evidence>
<feature type="domain" description="PiggyBac transposable element-derived protein" evidence="2">
    <location>
        <begin position="2"/>
        <end position="46"/>
    </location>
</feature>
<dbReference type="Pfam" id="PF13842">
    <property type="entry name" value="zf-Tnp_2"/>
    <property type="match status" value="1"/>
</dbReference>
<dbReference type="PANTHER" id="PTHR46599">
    <property type="entry name" value="PIGGYBAC TRANSPOSABLE ELEMENT-DERIVED PROTEIN 4"/>
    <property type="match status" value="1"/>
</dbReference>
<dbReference type="Pfam" id="PF13843">
    <property type="entry name" value="DDE_Tnp_1_7"/>
    <property type="match status" value="1"/>
</dbReference>
<dbReference type="InterPro" id="IPR032718">
    <property type="entry name" value="PGBD4_Znf_C"/>
</dbReference>
<comment type="caution">
    <text evidence="3">The sequence shown here is derived from an EMBL/GenBank/DDBJ whole genome shotgun (WGS) entry which is preliminary data.</text>
</comment>
<feature type="domain" description="PiggyBac transposable element-derived protein 4 C-terminal zinc-finger" evidence="1">
    <location>
        <begin position="117"/>
        <end position="157"/>
    </location>
</feature>
<dbReference type="PANTHER" id="PTHR46599:SF3">
    <property type="entry name" value="PIGGYBAC TRANSPOSABLE ELEMENT-DERIVED PROTEIN 4"/>
    <property type="match status" value="1"/>
</dbReference>
<evidence type="ECO:0000313" key="4">
    <source>
        <dbReference type="Proteomes" id="UP000770661"/>
    </source>
</evidence>
<sequence>MDYNINMRQVDKSDAMISSVECARRTMKWYKKMFFHLLDMTILNSHILYTLKTGENQTLEEFVIEVVRSVLAHNTVQRVTQTPSQTIAGPSRDTPARLGVSHFISTIPATGTQRCPQRRCHVCQQTTRHAKKRKDTRYQCSDCNVGLCLEPCFKEYHTLIHY</sequence>
<dbReference type="OrthoDB" id="6380836at2759"/>
<dbReference type="EMBL" id="JACEEZ010001758">
    <property type="protein sequence ID" value="KAG0728873.1"/>
    <property type="molecule type" value="Genomic_DNA"/>
</dbReference>
<dbReference type="InterPro" id="IPR029526">
    <property type="entry name" value="PGBD"/>
</dbReference>